<evidence type="ECO:0000313" key="3">
    <source>
        <dbReference type="Proteomes" id="UP001497482"/>
    </source>
</evidence>
<keyword evidence="3" id="KW-1185">Reference proteome</keyword>
<evidence type="ECO:0000256" key="1">
    <source>
        <dbReference type="SAM" id="MobiDB-lite"/>
    </source>
</evidence>
<feature type="region of interest" description="Disordered" evidence="1">
    <location>
        <begin position="34"/>
        <end position="73"/>
    </location>
</feature>
<dbReference type="Proteomes" id="UP001497482">
    <property type="component" value="Chromosome 22"/>
</dbReference>
<evidence type="ECO:0000313" key="2">
    <source>
        <dbReference type="EMBL" id="CAL1597650.1"/>
    </source>
</evidence>
<sequence>MKESSSRDEGSIFHSHVCISSGAVTVGEASAAAFLRSPQSPRGSSNCEERSRWRSSVSTARRSLQGLHQVGGKEAPEPLLSAGLLFPLHWLSPSPSGRTH</sequence>
<accession>A0AAV2L5I7</accession>
<name>A0AAV2L5I7_KNICA</name>
<protein>
    <submittedName>
        <fullName evidence="2">Uncharacterized protein</fullName>
    </submittedName>
</protein>
<dbReference type="AlphaFoldDB" id="A0AAV2L5I7"/>
<gene>
    <name evidence="2" type="ORF">KC01_LOCUS26145</name>
</gene>
<feature type="compositionally biased region" description="Polar residues" evidence="1">
    <location>
        <begin position="37"/>
        <end position="46"/>
    </location>
</feature>
<reference evidence="2 3" key="1">
    <citation type="submission" date="2024-04" db="EMBL/GenBank/DDBJ databases">
        <authorList>
            <person name="Waldvogel A.-M."/>
            <person name="Schoenle A."/>
        </authorList>
    </citation>
    <scope>NUCLEOTIDE SEQUENCE [LARGE SCALE GENOMIC DNA]</scope>
</reference>
<dbReference type="EMBL" id="OZ035844">
    <property type="protein sequence ID" value="CAL1597650.1"/>
    <property type="molecule type" value="Genomic_DNA"/>
</dbReference>
<proteinExistence type="predicted"/>
<organism evidence="2 3">
    <name type="scientific">Knipowitschia caucasica</name>
    <name type="common">Caucasian dwarf goby</name>
    <name type="synonym">Pomatoschistus caucasicus</name>
    <dbReference type="NCBI Taxonomy" id="637954"/>
    <lineage>
        <taxon>Eukaryota</taxon>
        <taxon>Metazoa</taxon>
        <taxon>Chordata</taxon>
        <taxon>Craniata</taxon>
        <taxon>Vertebrata</taxon>
        <taxon>Euteleostomi</taxon>
        <taxon>Actinopterygii</taxon>
        <taxon>Neopterygii</taxon>
        <taxon>Teleostei</taxon>
        <taxon>Neoteleostei</taxon>
        <taxon>Acanthomorphata</taxon>
        <taxon>Gobiaria</taxon>
        <taxon>Gobiiformes</taxon>
        <taxon>Gobioidei</taxon>
        <taxon>Gobiidae</taxon>
        <taxon>Gobiinae</taxon>
        <taxon>Knipowitschia</taxon>
    </lineage>
</organism>